<dbReference type="VEuPathDB" id="FungiDB:PV06_11449"/>
<evidence type="ECO:0000313" key="3">
    <source>
        <dbReference type="Proteomes" id="UP000053342"/>
    </source>
</evidence>
<proteinExistence type="predicted"/>
<dbReference type="EMBL" id="KN847364">
    <property type="protein sequence ID" value="KIW36261.1"/>
    <property type="molecule type" value="Genomic_DNA"/>
</dbReference>
<protein>
    <submittedName>
        <fullName evidence="2">Uncharacterized protein</fullName>
    </submittedName>
</protein>
<sequence>MPPARDGQTLPDGVHELDLAAPTISSGNHAAVDGRVIPPGRVDKGKSGRSAQEMEAEHGSSQSNDPFCESHRSIAAQP</sequence>
<evidence type="ECO:0000313" key="2">
    <source>
        <dbReference type="EMBL" id="KIW36261.1"/>
    </source>
</evidence>
<dbReference type="RefSeq" id="XP_016256477.1">
    <property type="nucleotide sequence ID" value="XM_016413129.1"/>
</dbReference>
<keyword evidence="3" id="KW-1185">Reference proteome</keyword>
<dbReference type="GeneID" id="27363523"/>
<evidence type="ECO:0000256" key="1">
    <source>
        <dbReference type="SAM" id="MobiDB-lite"/>
    </source>
</evidence>
<gene>
    <name evidence="2" type="ORF">PV06_11449</name>
</gene>
<feature type="region of interest" description="Disordered" evidence="1">
    <location>
        <begin position="21"/>
        <end position="78"/>
    </location>
</feature>
<dbReference type="Proteomes" id="UP000053342">
    <property type="component" value="Unassembled WGS sequence"/>
</dbReference>
<reference evidence="2 3" key="1">
    <citation type="submission" date="2015-01" db="EMBL/GenBank/DDBJ databases">
        <title>The Genome Sequence of Exophiala oligosperma CBS72588.</title>
        <authorList>
            <consortium name="The Broad Institute Genomics Platform"/>
            <person name="Cuomo C."/>
            <person name="de Hoog S."/>
            <person name="Gorbushina A."/>
            <person name="Stielow B."/>
            <person name="Teixiera M."/>
            <person name="Abouelleil A."/>
            <person name="Chapman S.B."/>
            <person name="Priest M."/>
            <person name="Young S.K."/>
            <person name="Wortman J."/>
            <person name="Nusbaum C."/>
            <person name="Birren B."/>
        </authorList>
    </citation>
    <scope>NUCLEOTIDE SEQUENCE [LARGE SCALE GENOMIC DNA]</scope>
    <source>
        <strain evidence="2 3">CBS 72588</strain>
    </source>
</reference>
<organism evidence="2 3">
    <name type="scientific">Exophiala oligosperma</name>
    <dbReference type="NCBI Taxonomy" id="215243"/>
    <lineage>
        <taxon>Eukaryota</taxon>
        <taxon>Fungi</taxon>
        <taxon>Dikarya</taxon>
        <taxon>Ascomycota</taxon>
        <taxon>Pezizomycotina</taxon>
        <taxon>Eurotiomycetes</taxon>
        <taxon>Chaetothyriomycetidae</taxon>
        <taxon>Chaetothyriales</taxon>
        <taxon>Herpotrichiellaceae</taxon>
        <taxon>Exophiala</taxon>
    </lineage>
</organism>
<dbReference type="HOGENOM" id="CLU_2622050_0_0_1"/>
<dbReference type="AlphaFoldDB" id="A0A0D2A7F0"/>
<name>A0A0D2A7F0_9EURO</name>
<accession>A0A0D2A7F0</accession>